<name>A0A6P8SJQ9_GEOSA</name>
<feature type="compositionally biased region" description="Polar residues" evidence="1">
    <location>
        <begin position="133"/>
        <end position="143"/>
    </location>
</feature>
<dbReference type="GO" id="GO:0045780">
    <property type="term" value="P:positive regulation of bone resorption"/>
    <property type="evidence" value="ECO:0007669"/>
    <property type="project" value="TreeGrafter"/>
</dbReference>
<reference evidence="4 5" key="1">
    <citation type="submission" date="2025-04" db="UniProtKB">
        <authorList>
            <consortium name="RefSeq"/>
        </authorList>
    </citation>
    <scope>IDENTIFICATION</scope>
</reference>
<dbReference type="GeneID" id="117367221"/>
<feature type="region of interest" description="Disordered" evidence="1">
    <location>
        <begin position="22"/>
        <end position="219"/>
    </location>
</feature>
<organism evidence="3 4">
    <name type="scientific">Geotrypetes seraphini</name>
    <name type="common">Gaboon caecilian</name>
    <name type="synonym">Caecilia seraphini</name>
    <dbReference type="NCBI Taxonomy" id="260995"/>
    <lineage>
        <taxon>Eukaryota</taxon>
        <taxon>Metazoa</taxon>
        <taxon>Chordata</taxon>
        <taxon>Craniata</taxon>
        <taxon>Vertebrata</taxon>
        <taxon>Euteleostomi</taxon>
        <taxon>Amphibia</taxon>
        <taxon>Gymnophiona</taxon>
        <taxon>Geotrypetes</taxon>
    </lineage>
</organism>
<feature type="compositionally biased region" description="Acidic residues" evidence="1">
    <location>
        <begin position="59"/>
        <end position="75"/>
    </location>
</feature>
<dbReference type="PANTHER" id="PTHR10607">
    <property type="entry name" value="OSTEOPONTIN"/>
    <property type="match status" value="1"/>
</dbReference>
<dbReference type="RefSeq" id="XP_033815528.1">
    <property type="nucleotide sequence ID" value="XM_033959637.1"/>
</dbReference>
<dbReference type="PRINTS" id="PR00216">
    <property type="entry name" value="OSTEOPONTIN"/>
</dbReference>
<sequence>MKIALLCFCILGIAFAVPVHRSARSASDSSSTENDQKSTPLSSESDESEEAQTKATTTEDSDSDDDDDDDDDNDLPIEMPTDAPITVPFTPAFRGDNTGRGDSVAYELRAAPKEIYNPLAQIMHDTTDEDTSTPDMESQQQLDDSVGLPQAGSSSHRDGTVSTESNSQEENKSQPDVSVEDDSHPDSHASNESTQAPATPATSDSNESHNSAESQEATP</sequence>
<evidence type="ECO:0000313" key="4">
    <source>
        <dbReference type="RefSeq" id="XP_033815521.1"/>
    </source>
</evidence>
<keyword evidence="2" id="KW-0732">Signal</keyword>
<dbReference type="GO" id="GO:0007155">
    <property type="term" value="P:cell adhesion"/>
    <property type="evidence" value="ECO:0007669"/>
    <property type="project" value="InterPro"/>
</dbReference>
<evidence type="ECO:0000256" key="2">
    <source>
        <dbReference type="SAM" id="SignalP"/>
    </source>
</evidence>
<dbReference type="Pfam" id="PF00865">
    <property type="entry name" value="Osteopontin"/>
    <property type="match status" value="1"/>
</dbReference>
<gene>
    <name evidence="4 5 6" type="primary">SPP1</name>
</gene>
<feature type="compositionally biased region" description="Polar residues" evidence="1">
    <location>
        <begin position="190"/>
        <end position="219"/>
    </location>
</feature>
<evidence type="ECO:0000313" key="5">
    <source>
        <dbReference type="RefSeq" id="XP_033815528.1"/>
    </source>
</evidence>
<feature type="signal peptide" evidence="2">
    <location>
        <begin position="1"/>
        <end position="16"/>
    </location>
</feature>
<proteinExistence type="predicted"/>
<protein>
    <submittedName>
        <fullName evidence="4 5">Osteopontin isoform X1</fullName>
    </submittedName>
    <submittedName>
        <fullName evidence="6">Osteopontin isoform X2</fullName>
    </submittedName>
</protein>
<dbReference type="Proteomes" id="UP000515159">
    <property type="component" value="Chromosome 1"/>
</dbReference>
<evidence type="ECO:0000256" key="1">
    <source>
        <dbReference type="SAM" id="MobiDB-lite"/>
    </source>
</evidence>
<dbReference type="KEGG" id="gsh:117367221"/>
<dbReference type="PANTHER" id="PTHR10607:SF1">
    <property type="entry name" value="OSTEOPONTIN"/>
    <property type="match status" value="1"/>
</dbReference>
<dbReference type="RefSeq" id="XP_033815521.1">
    <property type="nucleotide sequence ID" value="XM_033959630.1"/>
</dbReference>
<dbReference type="CTD" id="6696"/>
<evidence type="ECO:0000313" key="3">
    <source>
        <dbReference type="Proteomes" id="UP000515159"/>
    </source>
</evidence>
<dbReference type="AlphaFoldDB" id="A0A6P8SJQ9"/>
<feature type="chain" id="PRO_5044654230" evidence="2">
    <location>
        <begin position="17"/>
        <end position="219"/>
    </location>
</feature>
<dbReference type="RefSeq" id="XP_033815536.1">
    <property type="nucleotide sequence ID" value="XM_033959645.1"/>
</dbReference>
<evidence type="ECO:0000313" key="6">
    <source>
        <dbReference type="RefSeq" id="XP_033815536.1"/>
    </source>
</evidence>
<dbReference type="GO" id="GO:0050840">
    <property type="term" value="F:extracellular matrix binding"/>
    <property type="evidence" value="ECO:0007669"/>
    <property type="project" value="TreeGrafter"/>
</dbReference>
<dbReference type="GO" id="GO:0005615">
    <property type="term" value="C:extracellular space"/>
    <property type="evidence" value="ECO:0007669"/>
    <property type="project" value="TreeGrafter"/>
</dbReference>
<dbReference type="GO" id="GO:0001649">
    <property type="term" value="P:osteoblast differentiation"/>
    <property type="evidence" value="ECO:0007669"/>
    <property type="project" value="TreeGrafter"/>
</dbReference>
<dbReference type="OrthoDB" id="9047304at2759"/>
<keyword evidence="3" id="KW-1185">Reference proteome</keyword>
<dbReference type="InterPro" id="IPR002038">
    <property type="entry name" value="Osteopontin"/>
</dbReference>
<accession>A0A6P8SJQ9</accession>